<reference evidence="1 2" key="1">
    <citation type="journal article" date="2013" name="PLoS Genet.">
        <title>Genomic mechanisms accounting for the adaptation to parasitism in nematode-trapping fungi.</title>
        <authorList>
            <person name="Meerupati T."/>
            <person name="Andersson K.M."/>
            <person name="Friman E."/>
            <person name="Kumar D."/>
            <person name="Tunlid A."/>
            <person name="Ahren D."/>
        </authorList>
    </citation>
    <scope>NUCLEOTIDE SEQUENCE [LARGE SCALE GENOMIC DNA]</scope>
    <source>
        <strain evidence="1 2">CBS 200.50</strain>
    </source>
</reference>
<keyword evidence="2" id="KW-1185">Reference proteome</keyword>
<gene>
    <name evidence="1" type="ORF">H072_5438</name>
</gene>
<accession>S8AHM5</accession>
<protein>
    <submittedName>
        <fullName evidence="1">Uncharacterized protein</fullName>
    </submittedName>
</protein>
<dbReference type="Proteomes" id="UP000015100">
    <property type="component" value="Unassembled WGS sequence"/>
</dbReference>
<dbReference type="OrthoDB" id="10513455at2759"/>
<dbReference type="HOGENOM" id="CLU_043545_0_0_1"/>
<evidence type="ECO:0000313" key="2">
    <source>
        <dbReference type="Proteomes" id="UP000015100"/>
    </source>
</evidence>
<sequence length="365" mass="41851">MRSYTFKVDASDHQEWKNVQYLLTNREAAEDITEIKVQWDRRDVNDESTWTKKWEWTPEERDMLLDLNSSIKPGVTQETIEAILGSVNSEALLPFLLCFTSNLQKLDMGEVLLPLVLPYENDDSLSSSRSCVKVLHNILGEEAEKEELETLEDVKNAFGEDGEDLEDVITQIRRSNLLQGHYPEREFLGLWFYQNLEESGPDKILPGLRSLKHFVHGYDKRGNYPSQEYDGWLVFHLPHILFLPQIESIIVDSCIGGMAPWWDLSYEGPKMDEILEKYKDMKSTAKHLEFSNALVGRGDLVKIAERTNALEKLIIQGQEEHSFLAPEHGKMIVTVLLENNKATLTAKNIDINGLNGEDWLVVDDS</sequence>
<name>S8AHM5_DACHA</name>
<proteinExistence type="predicted"/>
<organism evidence="1 2">
    <name type="scientific">Dactylellina haptotyla (strain CBS 200.50)</name>
    <name type="common">Nematode-trapping fungus</name>
    <name type="synonym">Monacrosporium haptotylum</name>
    <dbReference type="NCBI Taxonomy" id="1284197"/>
    <lineage>
        <taxon>Eukaryota</taxon>
        <taxon>Fungi</taxon>
        <taxon>Dikarya</taxon>
        <taxon>Ascomycota</taxon>
        <taxon>Pezizomycotina</taxon>
        <taxon>Orbiliomycetes</taxon>
        <taxon>Orbiliales</taxon>
        <taxon>Orbiliaceae</taxon>
        <taxon>Dactylellina</taxon>
    </lineage>
</organism>
<dbReference type="EMBL" id="AQGS01000285">
    <property type="protein sequence ID" value="EPS40661.1"/>
    <property type="molecule type" value="Genomic_DNA"/>
</dbReference>
<reference evidence="2" key="2">
    <citation type="submission" date="2013-04" db="EMBL/GenBank/DDBJ databases">
        <title>Genomic mechanisms accounting for the adaptation to parasitism in nematode-trapping fungi.</title>
        <authorList>
            <person name="Ahren D.G."/>
        </authorList>
    </citation>
    <scope>NUCLEOTIDE SEQUENCE [LARGE SCALE GENOMIC DNA]</scope>
    <source>
        <strain evidence="2">CBS 200.50</strain>
    </source>
</reference>
<comment type="caution">
    <text evidence="1">The sequence shown here is derived from an EMBL/GenBank/DDBJ whole genome shotgun (WGS) entry which is preliminary data.</text>
</comment>
<dbReference type="AlphaFoldDB" id="S8AHM5"/>
<evidence type="ECO:0000313" key="1">
    <source>
        <dbReference type="EMBL" id="EPS40661.1"/>
    </source>
</evidence>